<evidence type="ECO:0000313" key="1">
    <source>
        <dbReference type="EnsemblPlants" id="LPERR11G16640.1"/>
    </source>
</evidence>
<reference evidence="1 2" key="1">
    <citation type="submission" date="2012-08" db="EMBL/GenBank/DDBJ databases">
        <title>Oryza genome evolution.</title>
        <authorList>
            <person name="Wing R.A."/>
        </authorList>
    </citation>
    <scope>NUCLEOTIDE SEQUENCE</scope>
</reference>
<proteinExistence type="predicted"/>
<name>A0A0D9XUC8_9ORYZ</name>
<dbReference type="Proteomes" id="UP000032180">
    <property type="component" value="Chromosome 11"/>
</dbReference>
<dbReference type="EnsemblPlants" id="LPERR11G16640.1">
    <property type="protein sequence ID" value="LPERR11G16640.1"/>
    <property type="gene ID" value="LPERR11G16640"/>
</dbReference>
<keyword evidence="2" id="KW-1185">Reference proteome</keyword>
<evidence type="ECO:0000313" key="2">
    <source>
        <dbReference type="Proteomes" id="UP000032180"/>
    </source>
</evidence>
<dbReference type="HOGENOM" id="CLU_2458039_0_0_1"/>
<protein>
    <submittedName>
        <fullName evidence="1">Uncharacterized protein</fullName>
    </submittedName>
</protein>
<dbReference type="Gramene" id="LPERR11G16640.1">
    <property type="protein sequence ID" value="LPERR11G16640.1"/>
    <property type="gene ID" value="LPERR11G16640"/>
</dbReference>
<accession>A0A0D9XUC8</accession>
<dbReference type="AlphaFoldDB" id="A0A0D9XUC8"/>
<sequence length="105" mass="11864">MESSSSEQQWWASICRRKGDFLKSSIDPAYDADSDVADANQQRVCGVWRVKRTWGSITVGDDARMMSGDGRCREVTNGNTSNIYNKRTSVRTDLGFQIYNPGYQI</sequence>
<reference evidence="1" key="3">
    <citation type="submission" date="2015-04" db="UniProtKB">
        <authorList>
            <consortium name="EnsemblPlants"/>
        </authorList>
    </citation>
    <scope>IDENTIFICATION</scope>
</reference>
<organism evidence="1 2">
    <name type="scientific">Leersia perrieri</name>
    <dbReference type="NCBI Taxonomy" id="77586"/>
    <lineage>
        <taxon>Eukaryota</taxon>
        <taxon>Viridiplantae</taxon>
        <taxon>Streptophyta</taxon>
        <taxon>Embryophyta</taxon>
        <taxon>Tracheophyta</taxon>
        <taxon>Spermatophyta</taxon>
        <taxon>Magnoliopsida</taxon>
        <taxon>Liliopsida</taxon>
        <taxon>Poales</taxon>
        <taxon>Poaceae</taxon>
        <taxon>BOP clade</taxon>
        <taxon>Oryzoideae</taxon>
        <taxon>Oryzeae</taxon>
        <taxon>Oryzinae</taxon>
        <taxon>Leersia</taxon>
    </lineage>
</organism>
<reference evidence="2" key="2">
    <citation type="submission" date="2013-12" db="EMBL/GenBank/DDBJ databases">
        <authorList>
            <person name="Yu Y."/>
            <person name="Lee S."/>
            <person name="de Baynast K."/>
            <person name="Wissotski M."/>
            <person name="Liu L."/>
            <person name="Talag J."/>
            <person name="Goicoechea J."/>
            <person name="Angelova A."/>
            <person name="Jetty R."/>
            <person name="Kudrna D."/>
            <person name="Golser W."/>
            <person name="Rivera L."/>
            <person name="Zhang J."/>
            <person name="Wing R."/>
        </authorList>
    </citation>
    <scope>NUCLEOTIDE SEQUENCE</scope>
</reference>